<reference evidence="2" key="2">
    <citation type="submission" date="2020-11" db="EMBL/GenBank/DDBJ databases">
        <authorList>
            <person name="McCartney M.A."/>
            <person name="Auch B."/>
            <person name="Kono T."/>
            <person name="Mallez S."/>
            <person name="Becker A."/>
            <person name="Gohl D.M."/>
            <person name="Silverstein K.A.T."/>
            <person name="Koren S."/>
            <person name="Bechman K.B."/>
            <person name="Herman A."/>
            <person name="Abrahante J.E."/>
            <person name="Garbe J."/>
        </authorList>
    </citation>
    <scope>NUCLEOTIDE SEQUENCE</scope>
    <source>
        <strain evidence="2">Duluth1</strain>
        <tissue evidence="2">Whole animal</tissue>
    </source>
</reference>
<proteinExistence type="predicted"/>
<organism evidence="2 3">
    <name type="scientific">Dreissena polymorpha</name>
    <name type="common">Zebra mussel</name>
    <name type="synonym">Mytilus polymorpha</name>
    <dbReference type="NCBI Taxonomy" id="45954"/>
    <lineage>
        <taxon>Eukaryota</taxon>
        <taxon>Metazoa</taxon>
        <taxon>Spiralia</taxon>
        <taxon>Lophotrochozoa</taxon>
        <taxon>Mollusca</taxon>
        <taxon>Bivalvia</taxon>
        <taxon>Autobranchia</taxon>
        <taxon>Heteroconchia</taxon>
        <taxon>Euheterodonta</taxon>
        <taxon>Imparidentia</taxon>
        <taxon>Neoheterodontei</taxon>
        <taxon>Myida</taxon>
        <taxon>Dreissenoidea</taxon>
        <taxon>Dreissenidae</taxon>
        <taxon>Dreissena</taxon>
    </lineage>
</organism>
<reference evidence="2" key="1">
    <citation type="journal article" date="2019" name="bioRxiv">
        <title>The Genome of the Zebra Mussel, Dreissena polymorpha: A Resource for Invasive Species Research.</title>
        <authorList>
            <person name="McCartney M.A."/>
            <person name="Auch B."/>
            <person name="Kono T."/>
            <person name="Mallez S."/>
            <person name="Zhang Y."/>
            <person name="Obille A."/>
            <person name="Becker A."/>
            <person name="Abrahante J.E."/>
            <person name="Garbe J."/>
            <person name="Badalamenti J.P."/>
            <person name="Herman A."/>
            <person name="Mangelson H."/>
            <person name="Liachko I."/>
            <person name="Sullivan S."/>
            <person name="Sone E.D."/>
            <person name="Koren S."/>
            <person name="Silverstein K.A.T."/>
            <person name="Beckman K.B."/>
            <person name="Gohl D.M."/>
        </authorList>
    </citation>
    <scope>NUCLEOTIDE SEQUENCE</scope>
    <source>
        <strain evidence="2">Duluth1</strain>
        <tissue evidence="2">Whole animal</tissue>
    </source>
</reference>
<sequence length="120" mass="13718">MNPDLLKRKTPGADAAMSDSRWSNLDVFTRYLTEHFIICVPSRETHPLILRLVGHRSHVSLTLSEWAKKQNILCIMPAHTSHLCQPLEVVCFGHFQKMYNAQGHRETSAAITRYNICDIS</sequence>
<comment type="caution">
    <text evidence="2">The sequence shown here is derived from an EMBL/GenBank/DDBJ whole genome shotgun (WGS) entry which is preliminary data.</text>
</comment>
<dbReference type="Proteomes" id="UP000828390">
    <property type="component" value="Unassembled WGS sequence"/>
</dbReference>
<dbReference type="InterPro" id="IPR004875">
    <property type="entry name" value="DDE_SF_endonuclease_dom"/>
</dbReference>
<keyword evidence="3" id="KW-1185">Reference proteome</keyword>
<evidence type="ECO:0000259" key="1">
    <source>
        <dbReference type="Pfam" id="PF03184"/>
    </source>
</evidence>
<accession>A0A9D4QLN4</accession>
<evidence type="ECO:0000313" key="2">
    <source>
        <dbReference type="EMBL" id="KAH3835738.1"/>
    </source>
</evidence>
<dbReference type="EMBL" id="JAIWYP010000004">
    <property type="protein sequence ID" value="KAH3835738.1"/>
    <property type="molecule type" value="Genomic_DNA"/>
</dbReference>
<gene>
    <name evidence="2" type="ORF">DPMN_109099</name>
</gene>
<dbReference type="AlphaFoldDB" id="A0A9D4QLN4"/>
<dbReference type="GO" id="GO:0003676">
    <property type="term" value="F:nucleic acid binding"/>
    <property type="evidence" value="ECO:0007669"/>
    <property type="project" value="InterPro"/>
</dbReference>
<name>A0A9D4QLN4_DREPO</name>
<evidence type="ECO:0000313" key="3">
    <source>
        <dbReference type="Proteomes" id="UP000828390"/>
    </source>
</evidence>
<protein>
    <recommendedName>
        <fullName evidence="1">DDE-1 domain-containing protein</fullName>
    </recommendedName>
</protein>
<feature type="domain" description="DDE-1" evidence="1">
    <location>
        <begin position="16"/>
        <end position="109"/>
    </location>
</feature>
<dbReference type="Pfam" id="PF03184">
    <property type="entry name" value="DDE_1"/>
    <property type="match status" value="1"/>
</dbReference>